<dbReference type="EMBL" id="JAZHOG010000001">
    <property type="protein sequence ID" value="MEJ8566033.1"/>
    <property type="molecule type" value="Genomic_DNA"/>
</dbReference>
<feature type="domain" description="CBS" evidence="3">
    <location>
        <begin position="80"/>
        <end position="135"/>
    </location>
</feature>
<feature type="domain" description="CBS" evidence="3">
    <location>
        <begin position="8"/>
        <end position="65"/>
    </location>
</feature>
<evidence type="ECO:0000259" key="3">
    <source>
        <dbReference type="PROSITE" id="PS51371"/>
    </source>
</evidence>
<evidence type="ECO:0000256" key="2">
    <source>
        <dbReference type="PROSITE-ProRule" id="PRU00703"/>
    </source>
</evidence>
<dbReference type="Proteomes" id="UP001359886">
    <property type="component" value="Unassembled WGS sequence"/>
</dbReference>
<evidence type="ECO:0000256" key="1">
    <source>
        <dbReference type="ARBA" id="ARBA00023122"/>
    </source>
</evidence>
<gene>
    <name evidence="4" type="ORF">V3330_00235</name>
</gene>
<dbReference type="PANTHER" id="PTHR43080">
    <property type="entry name" value="CBS DOMAIN-CONTAINING PROTEIN CBSX3, MITOCHONDRIAL"/>
    <property type="match status" value="1"/>
</dbReference>
<dbReference type="InterPro" id="IPR000644">
    <property type="entry name" value="CBS_dom"/>
</dbReference>
<dbReference type="Pfam" id="PF00571">
    <property type="entry name" value="CBS"/>
    <property type="match status" value="2"/>
</dbReference>
<dbReference type="PANTHER" id="PTHR43080:SF2">
    <property type="entry name" value="CBS DOMAIN-CONTAINING PROTEIN"/>
    <property type="match status" value="1"/>
</dbReference>
<dbReference type="SMART" id="SM00116">
    <property type="entry name" value="CBS"/>
    <property type="match status" value="2"/>
</dbReference>
<evidence type="ECO:0000313" key="4">
    <source>
        <dbReference type="EMBL" id="MEJ8566033.1"/>
    </source>
</evidence>
<comment type="caution">
    <text evidence="4">The sequence shown here is derived from an EMBL/GenBank/DDBJ whole genome shotgun (WGS) entry which is preliminary data.</text>
</comment>
<dbReference type="InterPro" id="IPR046342">
    <property type="entry name" value="CBS_dom_sf"/>
</dbReference>
<dbReference type="PROSITE" id="PS51371">
    <property type="entry name" value="CBS"/>
    <property type="match status" value="2"/>
</dbReference>
<reference evidence="4 5" key="1">
    <citation type="submission" date="2024-02" db="EMBL/GenBank/DDBJ databases">
        <title>A novel Wenzhouxiangellaceae bacterium, isolated from coastal sediments.</title>
        <authorList>
            <person name="Du Z.-J."/>
            <person name="Ye Y.-Q."/>
            <person name="Zhang X.-Y."/>
        </authorList>
    </citation>
    <scope>NUCLEOTIDE SEQUENCE [LARGE SCALE GENOMIC DNA]</scope>
    <source>
        <strain evidence="4 5">CH-27</strain>
    </source>
</reference>
<protein>
    <submittedName>
        <fullName evidence="4">CBS domain-containing protein</fullName>
    </submittedName>
</protein>
<accession>A0AAW9R934</accession>
<dbReference type="Gene3D" id="3.10.580.10">
    <property type="entry name" value="CBS-domain"/>
    <property type="match status" value="1"/>
</dbReference>
<organism evidence="4 5">
    <name type="scientific">Elongatibacter sediminis</name>
    <dbReference type="NCBI Taxonomy" id="3119006"/>
    <lineage>
        <taxon>Bacteria</taxon>
        <taxon>Pseudomonadati</taxon>
        <taxon>Pseudomonadota</taxon>
        <taxon>Gammaproteobacteria</taxon>
        <taxon>Chromatiales</taxon>
        <taxon>Wenzhouxiangellaceae</taxon>
        <taxon>Elongatibacter</taxon>
    </lineage>
</organism>
<keyword evidence="1 2" id="KW-0129">CBS domain</keyword>
<keyword evidence="5" id="KW-1185">Reference proteome</keyword>
<dbReference type="SUPFAM" id="SSF54631">
    <property type="entry name" value="CBS-domain pair"/>
    <property type="match status" value="1"/>
</dbReference>
<dbReference type="RefSeq" id="WP_354693357.1">
    <property type="nucleotide sequence ID" value="NZ_JAZHOG010000001.1"/>
</dbReference>
<name>A0AAW9R934_9GAMM</name>
<dbReference type="CDD" id="cd04584">
    <property type="entry name" value="CBS_pair_AcuB_like"/>
    <property type="match status" value="1"/>
</dbReference>
<dbReference type="AlphaFoldDB" id="A0AAW9R934"/>
<dbReference type="InterPro" id="IPR051257">
    <property type="entry name" value="Diverse_CBS-Domain"/>
</dbReference>
<evidence type="ECO:0000313" key="5">
    <source>
        <dbReference type="Proteomes" id="UP001359886"/>
    </source>
</evidence>
<proteinExistence type="predicted"/>
<sequence>MLNLNSIMTTDLVTAQPDATLAEARTLMQEHRIRHLPIVDGDGDFIGLLTQTDVLAATDSFLRSEEQRLHASDIRVEDVMITRIVTVGPGAGLRKAALFLEEHKVGCLPVVEDGRLLGIVTDTDFVGVAINLLETLEESEPVENGFDDEE</sequence>